<proteinExistence type="predicted"/>
<protein>
    <recommendedName>
        <fullName evidence="2">EDS1 EP domain-containing protein</fullName>
    </recommendedName>
</protein>
<accession>A0A059AQQ1</accession>
<dbReference type="Gramene" id="KCW56094">
    <property type="protein sequence ID" value="KCW56094"/>
    <property type="gene ID" value="EUGRSUZ_I01847"/>
</dbReference>
<dbReference type="InterPro" id="IPR044603">
    <property type="entry name" value="SAG101-like"/>
</dbReference>
<sequence>MPDTDLFKAGITAQVAAIGLMQIQNMDIDALLREIVKSEKDVLEQKNKAFDPAKDLNDMKVCLANLEWYKKKCENDGQGSGYSNSFKNKMAVTMKLLSL</sequence>
<organism evidence="1">
    <name type="scientific">Eucalyptus grandis</name>
    <name type="common">Flooded gum</name>
    <dbReference type="NCBI Taxonomy" id="71139"/>
    <lineage>
        <taxon>Eukaryota</taxon>
        <taxon>Viridiplantae</taxon>
        <taxon>Streptophyta</taxon>
        <taxon>Embryophyta</taxon>
        <taxon>Tracheophyta</taxon>
        <taxon>Spermatophyta</taxon>
        <taxon>Magnoliopsida</taxon>
        <taxon>eudicotyledons</taxon>
        <taxon>Gunneridae</taxon>
        <taxon>Pentapetalae</taxon>
        <taxon>rosids</taxon>
        <taxon>malvids</taxon>
        <taxon>Myrtales</taxon>
        <taxon>Myrtaceae</taxon>
        <taxon>Myrtoideae</taxon>
        <taxon>Eucalypteae</taxon>
        <taxon>Eucalyptus</taxon>
    </lineage>
</organism>
<dbReference type="AlphaFoldDB" id="A0A059AQQ1"/>
<evidence type="ECO:0000313" key="1">
    <source>
        <dbReference type="EMBL" id="KCW56094.1"/>
    </source>
</evidence>
<name>A0A059AQQ1_EUCGR</name>
<dbReference type="GO" id="GO:0006952">
    <property type="term" value="P:defense response"/>
    <property type="evidence" value="ECO:0007669"/>
    <property type="project" value="InterPro"/>
</dbReference>
<dbReference type="PANTHER" id="PTHR46898">
    <property type="entry name" value="SENESCENCE-ASSOCIATED CARBOXYLESTERASE 101"/>
    <property type="match status" value="1"/>
</dbReference>
<gene>
    <name evidence="1" type="ORF">EUGRSUZ_I01847</name>
</gene>
<reference evidence="1" key="1">
    <citation type="submission" date="2013-07" db="EMBL/GenBank/DDBJ databases">
        <title>The genome of Eucalyptus grandis.</title>
        <authorList>
            <person name="Schmutz J."/>
            <person name="Hayes R."/>
            <person name="Myburg A."/>
            <person name="Tuskan G."/>
            <person name="Grattapaglia D."/>
            <person name="Rokhsar D.S."/>
        </authorList>
    </citation>
    <scope>NUCLEOTIDE SEQUENCE</scope>
    <source>
        <tissue evidence="1">Leaf extractions</tissue>
    </source>
</reference>
<dbReference type="GO" id="GO:0052689">
    <property type="term" value="F:carboxylic ester hydrolase activity"/>
    <property type="evidence" value="ECO:0007669"/>
    <property type="project" value="InterPro"/>
</dbReference>
<dbReference type="InParanoid" id="A0A059AQQ1"/>
<dbReference type="PANTHER" id="PTHR46898:SF3">
    <property type="entry name" value="FUNGAL LIPASE-LIKE DOMAIN-CONTAINING PROTEIN"/>
    <property type="match status" value="1"/>
</dbReference>
<evidence type="ECO:0008006" key="2">
    <source>
        <dbReference type="Google" id="ProtNLM"/>
    </source>
</evidence>
<dbReference type="EMBL" id="KK198761">
    <property type="protein sequence ID" value="KCW56094.1"/>
    <property type="molecule type" value="Genomic_DNA"/>
</dbReference>